<dbReference type="EMBL" id="FXTO01000028">
    <property type="protein sequence ID" value="SMO94687.1"/>
    <property type="molecule type" value="Genomic_DNA"/>
</dbReference>
<proteinExistence type="predicted"/>
<reference evidence="1 2" key="1">
    <citation type="submission" date="2017-05" db="EMBL/GenBank/DDBJ databases">
        <authorList>
            <person name="Varghese N."/>
            <person name="Submissions S."/>
        </authorList>
    </citation>
    <scope>NUCLEOTIDE SEQUENCE [LARGE SCALE GENOMIC DNA]</scope>
    <source>
        <strain evidence="1 2">DSM 29506</strain>
    </source>
</reference>
<sequence length="59" mass="6806">MVPAGPNHYDVVMEKDKTQLDRFKEAARELGTDDDEARFNEKLRKLVKQKPKDDKASSD</sequence>
<name>A0A521FER0_9RHOB</name>
<dbReference type="AlphaFoldDB" id="A0A521FER0"/>
<evidence type="ECO:0000313" key="1">
    <source>
        <dbReference type="EMBL" id="SMO94687.1"/>
    </source>
</evidence>
<protein>
    <submittedName>
        <fullName evidence="1">Uncharacterized protein</fullName>
    </submittedName>
</protein>
<accession>A0A521FER0</accession>
<evidence type="ECO:0000313" key="2">
    <source>
        <dbReference type="Proteomes" id="UP000316030"/>
    </source>
</evidence>
<keyword evidence="2" id="KW-1185">Reference proteome</keyword>
<organism evidence="1 2">
    <name type="scientific">Thalassovita litoralis</name>
    <dbReference type="NCBI Taxonomy" id="1010611"/>
    <lineage>
        <taxon>Bacteria</taxon>
        <taxon>Pseudomonadati</taxon>
        <taxon>Pseudomonadota</taxon>
        <taxon>Alphaproteobacteria</taxon>
        <taxon>Rhodobacterales</taxon>
        <taxon>Roseobacteraceae</taxon>
        <taxon>Thalassovita</taxon>
    </lineage>
</organism>
<dbReference type="Proteomes" id="UP000316030">
    <property type="component" value="Unassembled WGS sequence"/>
</dbReference>
<gene>
    <name evidence="1" type="ORF">SAMN06265173_12811</name>
</gene>